<reference evidence="1" key="2">
    <citation type="journal article" date="2015" name="Data Brief">
        <title>Shoot transcriptome of the giant reed, Arundo donax.</title>
        <authorList>
            <person name="Barrero R.A."/>
            <person name="Guerrero F.D."/>
            <person name="Moolhuijzen P."/>
            <person name="Goolsby J.A."/>
            <person name="Tidwell J."/>
            <person name="Bellgard S.E."/>
            <person name="Bellgard M.I."/>
        </authorList>
    </citation>
    <scope>NUCLEOTIDE SEQUENCE</scope>
    <source>
        <tissue evidence="1">Shoot tissue taken approximately 20 cm above the soil surface</tissue>
    </source>
</reference>
<reference evidence="1" key="1">
    <citation type="submission" date="2014-09" db="EMBL/GenBank/DDBJ databases">
        <authorList>
            <person name="Magalhaes I.L.F."/>
            <person name="Oliveira U."/>
            <person name="Santos F.R."/>
            <person name="Vidigal T.H.D.A."/>
            <person name="Brescovit A.D."/>
            <person name="Santos A.J."/>
        </authorList>
    </citation>
    <scope>NUCLEOTIDE SEQUENCE</scope>
    <source>
        <tissue evidence="1">Shoot tissue taken approximately 20 cm above the soil surface</tissue>
    </source>
</reference>
<organism evidence="1">
    <name type="scientific">Arundo donax</name>
    <name type="common">Giant reed</name>
    <name type="synonym">Donax arundinaceus</name>
    <dbReference type="NCBI Taxonomy" id="35708"/>
    <lineage>
        <taxon>Eukaryota</taxon>
        <taxon>Viridiplantae</taxon>
        <taxon>Streptophyta</taxon>
        <taxon>Embryophyta</taxon>
        <taxon>Tracheophyta</taxon>
        <taxon>Spermatophyta</taxon>
        <taxon>Magnoliopsida</taxon>
        <taxon>Liliopsida</taxon>
        <taxon>Poales</taxon>
        <taxon>Poaceae</taxon>
        <taxon>PACMAD clade</taxon>
        <taxon>Arundinoideae</taxon>
        <taxon>Arundineae</taxon>
        <taxon>Arundo</taxon>
    </lineage>
</organism>
<dbReference type="EMBL" id="GBRH01223698">
    <property type="protein sequence ID" value="JAD74197.1"/>
    <property type="molecule type" value="Transcribed_RNA"/>
</dbReference>
<proteinExistence type="predicted"/>
<accession>A0A0A9CRS8</accession>
<sequence>MNMMRPEWHANSETYPRVTSFFPEIIKIFSCNNQSDKCIQYQANAPQAPHS</sequence>
<dbReference type="AlphaFoldDB" id="A0A0A9CRS8"/>
<protein>
    <submittedName>
        <fullName evidence="1">Uncharacterized protein</fullName>
    </submittedName>
</protein>
<name>A0A0A9CRS8_ARUDO</name>
<evidence type="ECO:0000313" key="1">
    <source>
        <dbReference type="EMBL" id="JAD74197.1"/>
    </source>
</evidence>